<dbReference type="Proteomes" id="UP000549250">
    <property type="component" value="Unassembled WGS sequence"/>
</dbReference>
<dbReference type="EMBL" id="JACHXI010000013">
    <property type="protein sequence ID" value="MBB3104225.1"/>
    <property type="molecule type" value="Genomic_DNA"/>
</dbReference>
<organism evidence="1 2">
    <name type="scientific">Azomonas macrocytogenes</name>
    <name type="common">Azotobacter macrocytogenes</name>
    <dbReference type="NCBI Taxonomy" id="69962"/>
    <lineage>
        <taxon>Bacteria</taxon>
        <taxon>Pseudomonadati</taxon>
        <taxon>Pseudomonadota</taxon>
        <taxon>Gammaproteobacteria</taxon>
        <taxon>Pseudomonadales</taxon>
        <taxon>Pseudomonadaceae</taxon>
        <taxon>Azomonas</taxon>
    </lineage>
</organism>
<proteinExistence type="predicted"/>
<dbReference type="RefSeq" id="WP_246336025.1">
    <property type="nucleotide sequence ID" value="NZ_JACHXI010000013.1"/>
</dbReference>
<evidence type="ECO:0000313" key="2">
    <source>
        <dbReference type="Proteomes" id="UP000549250"/>
    </source>
</evidence>
<accession>A0A839T8B7</accession>
<gene>
    <name evidence="1" type="ORF">FHR87_002640</name>
</gene>
<dbReference type="AlphaFoldDB" id="A0A839T8B7"/>
<name>A0A839T8B7_AZOMA</name>
<evidence type="ECO:0000313" key="1">
    <source>
        <dbReference type="EMBL" id="MBB3104225.1"/>
    </source>
</evidence>
<comment type="caution">
    <text evidence="1">The sequence shown here is derived from an EMBL/GenBank/DDBJ whole genome shotgun (WGS) entry which is preliminary data.</text>
</comment>
<sequence>MARWLANMVGEPVPENTWSETVAWAKANPEPLARLIQHANGAFQNEQCFGLIGFDALDRTSSDWARMDGIVRDLPKVVLWLKPYSNLHAKAFLREDQSDRRYASIYARPTQGGAWSPDLRGECLILT</sequence>
<reference evidence="1 2" key="1">
    <citation type="submission" date="2020-08" db="EMBL/GenBank/DDBJ databases">
        <title>Genomic Encyclopedia of Type Strains, Phase III (KMG-III): the genomes of soil and plant-associated and newly described type strains.</title>
        <authorList>
            <person name="Whitman W."/>
        </authorList>
    </citation>
    <scope>NUCLEOTIDE SEQUENCE [LARGE SCALE GENOMIC DNA]</scope>
    <source>
        <strain evidence="1 2">CECT 4462</strain>
    </source>
</reference>
<protein>
    <submittedName>
        <fullName evidence="1">Uncharacterized protein</fullName>
    </submittedName>
</protein>
<keyword evidence="2" id="KW-1185">Reference proteome</keyword>